<feature type="compositionally biased region" description="Low complexity" evidence="1">
    <location>
        <begin position="1"/>
        <end position="16"/>
    </location>
</feature>
<evidence type="ECO:0000313" key="4">
    <source>
        <dbReference type="Proteomes" id="UP000222542"/>
    </source>
</evidence>
<comment type="caution">
    <text evidence="3">The sequence shown here is derived from an EMBL/GenBank/DDBJ whole genome shotgun (WGS) entry which is preliminary data.</text>
</comment>
<proteinExistence type="predicted"/>
<dbReference type="OMA" id="FQTHVFD"/>
<dbReference type="PANTHER" id="PTHR33179:SF10">
    <property type="entry name" value="OS02G0753700 PROTEIN"/>
    <property type="match status" value="1"/>
</dbReference>
<reference evidence="3 4" key="2">
    <citation type="journal article" date="2017" name="Genome Biol.">
        <title>New reference genome sequences of hot pepper reveal the massive evolution of plant disease-resistance genes by retroduplication.</title>
        <authorList>
            <person name="Kim S."/>
            <person name="Park J."/>
            <person name="Yeom S.I."/>
            <person name="Kim Y.M."/>
            <person name="Seo E."/>
            <person name="Kim K.T."/>
            <person name="Kim M.S."/>
            <person name="Lee J.M."/>
            <person name="Cheong K."/>
            <person name="Shin H.S."/>
            <person name="Kim S.B."/>
            <person name="Han K."/>
            <person name="Lee J."/>
            <person name="Park M."/>
            <person name="Lee H.A."/>
            <person name="Lee H.Y."/>
            <person name="Lee Y."/>
            <person name="Oh S."/>
            <person name="Lee J.H."/>
            <person name="Choi E."/>
            <person name="Choi E."/>
            <person name="Lee S.E."/>
            <person name="Jeon J."/>
            <person name="Kim H."/>
            <person name="Choi G."/>
            <person name="Song H."/>
            <person name="Lee J."/>
            <person name="Lee S.C."/>
            <person name="Kwon J.K."/>
            <person name="Lee H.Y."/>
            <person name="Koo N."/>
            <person name="Hong Y."/>
            <person name="Kim R.W."/>
            <person name="Kang W.H."/>
            <person name="Huh J.H."/>
            <person name="Kang B.C."/>
            <person name="Yang T.J."/>
            <person name="Lee Y.H."/>
            <person name="Bennetzen J.L."/>
            <person name="Choi D."/>
        </authorList>
    </citation>
    <scope>NUCLEOTIDE SEQUENCE [LARGE SCALE GENOMIC DNA]</scope>
    <source>
        <strain evidence="4">cv. CM334</strain>
    </source>
</reference>
<evidence type="ECO:0000313" key="3">
    <source>
        <dbReference type="EMBL" id="PHT68607.1"/>
    </source>
</evidence>
<evidence type="ECO:0000256" key="1">
    <source>
        <dbReference type="SAM" id="MobiDB-lite"/>
    </source>
</evidence>
<feature type="compositionally biased region" description="Polar residues" evidence="1">
    <location>
        <begin position="148"/>
        <end position="166"/>
    </location>
</feature>
<organism evidence="3 4">
    <name type="scientific">Capsicum annuum</name>
    <name type="common">Capsicum pepper</name>
    <dbReference type="NCBI Taxonomy" id="4072"/>
    <lineage>
        <taxon>Eukaryota</taxon>
        <taxon>Viridiplantae</taxon>
        <taxon>Streptophyta</taxon>
        <taxon>Embryophyta</taxon>
        <taxon>Tracheophyta</taxon>
        <taxon>Spermatophyta</taxon>
        <taxon>Magnoliopsida</taxon>
        <taxon>eudicotyledons</taxon>
        <taxon>Gunneridae</taxon>
        <taxon>Pentapetalae</taxon>
        <taxon>asterids</taxon>
        <taxon>lamiids</taxon>
        <taxon>Solanales</taxon>
        <taxon>Solanaceae</taxon>
        <taxon>Solanoideae</taxon>
        <taxon>Capsiceae</taxon>
        <taxon>Capsicum</taxon>
    </lineage>
</organism>
<dbReference type="Proteomes" id="UP000222542">
    <property type="component" value="Unassembled WGS sequence"/>
</dbReference>
<feature type="domain" description="VQ" evidence="2">
    <location>
        <begin position="178"/>
        <end position="205"/>
    </location>
</feature>
<feature type="region of interest" description="Disordered" evidence="1">
    <location>
        <begin position="1"/>
        <end position="88"/>
    </location>
</feature>
<feature type="compositionally biased region" description="Low complexity" evidence="1">
    <location>
        <begin position="35"/>
        <end position="45"/>
    </location>
</feature>
<evidence type="ECO:0000259" key="2">
    <source>
        <dbReference type="Pfam" id="PF05678"/>
    </source>
</evidence>
<dbReference type="STRING" id="4072.A0A2G2YFU9"/>
<feature type="region of interest" description="Disordered" evidence="1">
    <location>
        <begin position="100"/>
        <end position="122"/>
    </location>
</feature>
<feature type="compositionally biased region" description="Polar residues" evidence="1">
    <location>
        <begin position="46"/>
        <end position="55"/>
    </location>
</feature>
<name>A0A2G2YFU9_CAPAN</name>
<dbReference type="PANTHER" id="PTHR33179">
    <property type="entry name" value="VQ MOTIF-CONTAINING PROTEIN"/>
    <property type="match status" value="1"/>
</dbReference>
<dbReference type="Pfam" id="PF05678">
    <property type="entry name" value="VQ"/>
    <property type="match status" value="1"/>
</dbReference>
<feature type="compositionally biased region" description="Low complexity" evidence="1">
    <location>
        <begin position="109"/>
        <end position="122"/>
    </location>
</feature>
<gene>
    <name evidence="3" type="ORF">T459_28094</name>
</gene>
<feature type="compositionally biased region" description="Basic residues" evidence="1">
    <location>
        <begin position="168"/>
        <end position="177"/>
    </location>
</feature>
<keyword evidence="4" id="KW-1185">Reference proteome</keyword>
<sequence length="453" mass="47678">MDSGNNSASLQSSSTGGAVGVGGKVGGGDEESDSRAGSDSFSSAFHTQNSSSSSMFDPFANYFNPISRPNADPPPPAPSHNYTPPNSLFNLDTDWSKTLRSDLNNNPMLLPSSSDKPSYSNNSLSFSTGGASFLSSTPAERGAGGNVSIATTTTGTSADQPITQPVRNPKKRSRASRRAPTTVLTTDTTNFRAMVQEFTGIPAPPFTSSYFPPRSRFDLFAIAPNSSIRSAVGAGPGVGNNLLSISQPPNYLRRPFPQKIHPPPFLSPSSVSATSSSSSSSSLMLSCLAENIASTTTSGSNSNINYQLTSELGLLKQLPSGLANSATQSSNLFDSIQQNSILASLFQHSQKYAIVSKDQEHLQMPANSNSQLKIGSVLEEYSVNNASHGHILSGLPNLICPEQAATSSRNVDNSINAANFHGDKVQETVVSRGGEDLRTHSVKVLKELGQLVA</sequence>
<dbReference type="EMBL" id="AYRZ02000011">
    <property type="protein sequence ID" value="PHT68607.1"/>
    <property type="molecule type" value="Genomic_DNA"/>
</dbReference>
<protein>
    <recommendedName>
        <fullName evidence="2">VQ domain-containing protein</fullName>
    </recommendedName>
</protein>
<reference evidence="3 4" key="1">
    <citation type="journal article" date="2014" name="Nat. Genet.">
        <title>Genome sequence of the hot pepper provides insights into the evolution of pungency in Capsicum species.</title>
        <authorList>
            <person name="Kim S."/>
            <person name="Park M."/>
            <person name="Yeom S.I."/>
            <person name="Kim Y.M."/>
            <person name="Lee J.M."/>
            <person name="Lee H.A."/>
            <person name="Seo E."/>
            <person name="Choi J."/>
            <person name="Cheong K."/>
            <person name="Kim K.T."/>
            <person name="Jung K."/>
            <person name="Lee G.W."/>
            <person name="Oh S.K."/>
            <person name="Bae C."/>
            <person name="Kim S.B."/>
            <person name="Lee H.Y."/>
            <person name="Kim S.Y."/>
            <person name="Kim M.S."/>
            <person name="Kang B.C."/>
            <person name="Jo Y.D."/>
            <person name="Yang H.B."/>
            <person name="Jeong H.J."/>
            <person name="Kang W.H."/>
            <person name="Kwon J.K."/>
            <person name="Shin C."/>
            <person name="Lim J.Y."/>
            <person name="Park J.H."/>
            <person name="Huh J.H."/>
            <person name="Kim J.S."/>
            <person name="Kim B.D."/>
            <person name="Cohen O."/>
            <person name="Paran I."/>
            <person name="Suh M.C."/>
            <person name="Lee S.B."/>
            <person name="Kim Y.K."/>
            <person name="Shin Y."/>
            <person name="Noh S.J."/>
            <person name="Park J."/>
            <person name="Seo Y.S."/>
            <person name="Kwon S.Y."/>
            <person name="Kim H.A."/>
            <person name="Park J.M."/>
            <person name="Kim H.J."/>
            <person name="Choi S.B."/>
            <person name="Bosland P.W."/>
            <person name="Reeves G."/>
            <person name="Jo S.H."/>
            <person name="Lee B.W."/>
            <person name="Cho H.T."/>
            <person name="Choi H.S."/>
            <person name="Lee M.S."/>
            <person name="Yu Y."/>
            <person name="Do Choi Y."/>
            <person name="Park B.S."/>
            <person name="van Deynze A."/>
            <person name="Ashrafi H."/>
            <person name="Hill T."/>
            <person name="Kim W.T."/>
            <person name="Pai H.S."/>
            <person name="Ahn H.K."/>
            <person name="Yeam I."/>
            <person name="Giovannoni J.J."/>
            <person name="Rose J.K."/>
            <person name="Sorensen I."/>
            <person name="Lee S.J."/>
            <person name="Kim R.W."/>
            <person name="Choi I.Y."/>
            <person name="Choi B.S."/>
            <person name="Lim J.S."/>
            <person name="Lee Y.H."/>
            <person name="Choi D."/>
        </authorList>
    </citation>
    <scope>NUCLEOTIDE SEQUENCE [LARGE SCALE GENOMIC DNA]</scope>
    <source>
        <strain evidence="4">cv. CM334</strain>
    </source>
</reference>
<feature type="compositionally biased region" description="Gly residues" evidence="1">
    <location>
        <begin position="17"/>
        <end position="26"/>
    </location>
</feature>
<dbReference type="Gramene" id="PHT68607">
    <property type="protein sequence ID" value="PHT68607"/>
    <property type="gene ID" value="T459_28094"/>
</dbReference>
<feature type="region of interest" description="Disordered" evidence="1">
    <location>
        <begin position="136"/>
        <end position="181"/>
    </location>
</feature>
<accession>A0A2G2YFU9</accession>
<dbReference type="AlphaFoldDB" id="A0A2G2YFU9"/>
<dbReference type="InterPro" id="IPR039609">
    <property type="entry name" value="VQ_15/22"/>
</dbReference>
<dbReference type="InterPro" id="IPR008889">
    <property type="entry name" value="VQ"/>
</dbReference>